<dbReference type="EMBL" id="UINC01001131">
    <property type="protein sequence ID" value="SUZ71734.1"/>
    <property type="molecule type" value="Genomic_DNA"/>
</dbReference>
<dbReference type="AlphaFoldDB" id="A0A381PYK2"/>
<gene>
    <name evidence="1" type="ORF">METZ01_LOCUS24588</name>
</gene>
<protein>
    <submittedName>
        <fullName evidence="1">Uncharacterized protein</fullName>
    </submittedName>
</protein>
<accession>A0A381PYK2</accession>
<reference evidence="1" key="1">
    <citation type="submission" date="2018-05" db="EMBL/GenBank/DDBJ databases">
        <authorList>
            <person name="Lanie J.A."/>
            <person name="Ng W.-L."/>
            <person name="Kazmierczak K.M."/>
            <person name="Andrzejewski T.M."/>
            <person name="Davidsen T.M."/>
            <person name="Wayne K.J."/>
            <person name="Tettelin H."/>
            <person name="Glass J.I."/>
            <person name="Rusch D."/>
            <person name="Podicherti R."/>
            <person name="Tsui H.-C.T."/>
            <person name="Winkler M.E."/>
        </authorList>
    </citation>
    <scope>NUCLEOTIDE SEQUENCE</scope>
</reference>
<sequence length="65" mass="7762">MARNPDDWRLDDFHALHKSGVKIWIGNGLFGYHLEKPEYQEIGFIEKFKLHQQIKILREIKKNGN</sequence>
<proteinExistence type="predicted"/>
<name>A0A381PYK2_9ZZZZ</name>
<evidence type="ECO:0000313" key="1">
    <source>
        <dbReference type="EMBL" id="SUZ71734.1"/>
    </source>
</evidence>
<organism evidence="1">
    <name type="scientific">marine metagenome</name>
    <dbReference type="NCBI Taxonomy" id="408172"/>
    <lineage>
        <taxon>unclassified sequences</taxon>
        <taxon>metagenomes</taxon>
        <taxon>ecological metagenomes</taxon>
    </lineage>
</organism>